<keyword evidence="1" id="KW-0645">Protease</keyword>
<keyword evidence="4" id="KW-0862">Zinc</keyword>
<dbReference type="PROSITE" id="PS50249">
    <property type="entry name" value="MPN"/>
    <property type="match status" value="1"/>
</dbReference>
<evidence type="ECO:0000256" key="5">
    <source>
        <dbReference type="ARBA" id="ARBA00023049"/>
    </source>
</evidence>
<reference evidence="7 8" key="1">
    <citation type="submission" date="2022-10" db="EMBL/GenBank/DDBJ databases">
        <title>Draft genome assembly of moderately radiation resistant bacterium Metabacillus halosaccharovorans.</title>
        <authorList>
            <person name="Pal S."/>
            <person name="Gopinathan A."/>
        </authorList>
    </citation>
    <scope>NUCLEOTIDE SEQUENCE [LARGE SCALE GENOMIC DNA]</scope>
    <source>
        <strain evidence="7 8">VITHBRA001</strain>
    </source>
</reference>
<dbReference type="InterPro" id="IPR028090">
    <property type="entry name" value="JAB_dom_prok"/>
</dbReference>
<evidence type="ECO:0000256" key="2">
    <source>
        <dbReference type="ARBA" id="ARBA00022723"/>
    </source>
</evidence>
<evidence type="ECO:0000256" key="1">
    <source>
        <dbReference type="ARBA" id="ARBA00022670"/>
    </source>
</evidence>
<dbReference type="Pfam" id="PF14464">
    <property type="entry name" value="Prok-JAB"/>
    <property type="match status" value="1"/>
</dbReference>
<dbReference type="PANTHER" id="PTHR34858:SF1">
    <property type="entry name" value="CYSO-CYSTEINE PEPTIDASE"/>
    <property type="match status" value="1"/>
</dbReference>
<keyword evidence="8" id="KW-1185">Reference proteome</keyword>
<keyword evidence="5" id="KW-0482">Metalloprotease</keyword>
<comment type="caution">
    <text evidence="7">The sequence shown here is derived from an EMBL/GenBank/DDBJ whole genome shotgun (WGS) entry which is preliminary data.</text>
</comment>
<dbReference type="Gene3D" id="3.40.140.10">
    <property type="entry name" value="Cytidine Deaminase, domain 2"/>
    <property type="match status" value="1"/>
</dbReference>
<keyword evidence="3" id="KW-0378">Hydrolase</keyword>
<feature type="domain" description="MPN" evidence="6">
    <location>
        <begin position="6"/>
        <end position="133"/>
    </location>
</feature>
<dbReference type="InterPro" id="IPR037518">
    <property type="entry name" value="MPN"/>
</dbReference>
<accession>A0ABT3DFZ2</accession>
<dbReference type="RefSeq" id="WP_264142230.1">
    <property type="nucleotide sequence ID" value="NZ_JAOYEY010000032.1"/>
</dbReference>
<dbReference type="InterPro" id="IPR051929">
    <property type="entry name" value="VirAsm_ModProt"/>
</dbReference>
<keyword evidence="2" id="KW-0479">Metal-binding</keyword>
<gene>
    <name evidence="7" type="ORF">OIH86_07230</name>
</gene>
<dbReference type="SUPFAM" id="SSF102712">
    <property type="entry name" value="JAB1/MPN domain"/>
    <property type="match status" value="1"/>
</dbReference>
<dbReference type="PANTHER" id="PTHR34858">
    <property type="entry name" value="CYSO-CYSTEINE PEPTIDASE"/>
    <property type="match status" value="1"/>
</dbReference>
<dbReference type="EMBL" id="JAOYEY010000032">
    <property type="protein sequence ID" value="MCV9885441.1"/>
    <property type="molecule type" value="Genomic_DNA"/>
</dbReference>
<proteinExistence type="predicted"/>
<dbReference type="Proteomes" id="UP001526147">
    <property type="component" value="Unassembled WGS sequence"/>
</dbReference>
<evidence type="ECO:0000256" key="4">
    <source>
        <dbReference type="ARBA" id="ARBA00022833"/>
    </source>
</evidence>
<protein>
    <submittedName>
        <fullName evidence="7">Mov34/MPN/PAD-1 family protein</fullName>
    </submittedName>
</protein>
<evidence type="ECO:0000256" key="3">
    <source>
        <dbReference type="ARBA" id="ARBA00022801"/>
    </source>
</evidence>
<organism evidence="7 8">
    <name type="scientific">Metabacillus halosaccharovorans</name>
    <dbReference type="NCBI Taxonomy" id="930124"/>
    <lineage>
        <taxon>Bacteria</taxon>
        <taxon>Bacillati</taxon>
        <taxon>Bacillota</taxon>
        <taxon>Bacilli</taxon>
        <taxon>Bacillales</taxon>
        <taxon>Bacillaceae</taxon>
        <taxon>Metabacillus</taxon>
    </lineage>
</organism>
<evidence type="ECO:0000313" key="7">
    <source>
        <dbReference type="EMBL" id="MCV9885441.1"/>
    </source>
</evidence>
<name>A0ABT3DFZ2_9BACI</name>
<sequence length="138" mass="16065">MENDSLIFSVYCYDELLNDGRSKLPYEACGILSGKNNQIHSIWKLKNEVKSDRRFFVGKKAVEETLLQIALKDEKVLAIYHTHPTTAPVPSYTDIKNHRESEVKMIIVSYKTKNPIVKCYCVQNRVYKEWPFLIKPIV</sequence>
<evidence type="ECO:0000313" key="8">
    <source>
        <dbReference type="Proteomes" id="UP001526147"/>
    </source>
</evidence>
<evidence type="ECO:0000259" key="6">
    <source>
        <dbReference type="PROSITE" id="PS50249"/>
    </source>
</evidence>